<accession>A0ABD6MW90</accession>
<dbReference type="AlphaFoldDB" id="A0ABD6MW90"/>
<gene>
    <name evidence="1" type="ORF">DM819_00640</name>
</gene>
<dbReference type="EMBL" id="QJRE01000081">
    <property type="protein sequence ID" value="NWL44410.1"/>
    <property type="molecule type" value="Genomic_DNA"/>
</dbReference>
<protein>
    <submittedName>
        <fullName evidence="1">Uncharacterized protein</fullName>
    </submittedName>
</protein>
<proteinExistence type="predicted"/>
<evidence type="ECO:0000313" key="2">
    <source>
        <dbReference type="Proteomes" id="UP000704738"/>
    </source>
</evidence>
<dbReference type="Proteomes" id="UP000704738">
    <property type="component" value="Unassembled WGS sequence"/>
</dbReference>
<organism evidence="1 2">
    <name type="scientific">Pseudomonas hunanensis</name>
    <dbReference type="NCBI Taxonomy" id="1247546"/>
    <lineage>
        <taxon>Bacteria</taxon>
        <taxon>Pseudomonadati</taxon>
        <taxon>Pseudomonadota</taxon>
        <taxon>Gammaproteobacteria</taxon>
        <taxon>Pseudomonadales</taxon>
        <taxon>Pseudomonadaceae</taxon>
        <taxon>Pseudomonas</taxon>
    </lineage>
</organism>
<evidence type="ECO:0000313" key="1">
    <source>
        <dbReference type="EMBL" id="NWL44410.1"/>
    </source>
</evidence>
<name>A0ABD6MW90_9PSED</name>
<sequence>MRVHPRSGVGAGLPANTVAAATVNGGWRLASRPGPFAGEPAPTAACIQLFTPVVGAGLPANTVVAAMVNGGWRLAGRPGPFAGKPAPTGDRAGLSNVEQGRHIVASQQGVRASLAGINGPEQA</sequence>
<comment type="caution">
    <text evidence="1">The sequence shown here is derived from an EMBL/GenBank/DDBJ whole genome shotgun (WGS) entry which is preliminary data.</text>
</comment>
<reference evidence="1 2" key="1">
    <citation type="submission" date="2018-06" db="EMBL/GenBank/DDBJ databases">
        <title>Bacteria isolated from soil of Wuhan.</title>
        <authorList>
            <person name="Xiang W."/>
            <person name="Huang C."/>
        </authorList>
    </citation>
    <scope>NUCLEOTIDE SEQUENCE [LARGE SCALE GENOMIC DNA]</scope>
    <source>
        <strain evidence="2">xwS4</strain>
    </source>
</reference>